<organism evidence="2">
    <name type="scientific">viral metagenome</name>
    <dbReference type="NCBI Taxonomy" id="1070528"/>
    <lineage>
        <taxon>unclassified sequences</taxon>
        <taxon>metagenomes</taxon>
        <taxon>organismal metagenomes</taxon>
    </lineage>
</organism>
<keyword evidence="1" id="KW-0812">Transmembrane</keyword>
<keyword evidence="1" id="KW-0472">Membrane</keyword>
<evidence type="ECO:0000256" key="1">
    <source>
        <dbReference type="SAM" id="Phobius"/>
    </source>
</evidence>
<dbReference type="EMBL" id="MN738770">
    <property type="protein sequence ID" value="QHS83885.1"/>
    <property type="molecule type" value="Genomic_DNA"/>
</dbReference>
<accession>A0A6C0AXA1</accession>
<feature type="transmembrane region" description="Helical" evidence="1">
    <location>
        <begin position="69"/>
        <end position="87"/>
    </location>
</feature>
<sequence length="250" mass="27617">MSSEDLDEIKSSNKKSFMNHVFRFDQETKFDLLNLGQYSFLAIIPVIGLNKLMKHYIPEADETKGSIEILFEIIGQLLILFIGLFYIHRLITFVPTYSGEEFEPVTLLNIVLIGLTILLSIQTKLGEKSNILIERFVNVLEGHTNIKENNAKNTKLRVTQPIVQQPNGSVAMNGPPSSTTYIDNNSLQSCGIPPGTSMPNPPMIQQPSVDFNGMYQQNPTPMIGAQSPMDMGVMAANEALGGNGSFGSMF</sequence>
<dbReference type="AlphaFoldDB" id="A0A6C0AXA1"/>
<evidence type="ECO:0000313" key="2">
    <source>
        <dbReference type="EMBL" id="QHS83885.1"/>
    </source>
</evidence>
<protein>
    <submittedName>
        <fullName evidence="2">Uncharacterized protein</fullName>
    </submittedName>
</protein>
<proteinExistence type="predicted"/>
<keyword evidence="1" id="KW-1133">Transmembrane helix</keyword>
<reference evidence="2" key="1">
    <citation type="journal article" date="2020" name="Nature">
        <title>Giant virus diversity and host interactions through global metagenomics.</title>
        <authorList>
            <person name="Schulz F."/>
            <person name="Roux S."/>
            <person name="Paez-Espino D."/>
            <person name="Jungbluth S."/>
            <person name="Walsh D.A."/>
            <person name="Denef V.J."/>
            <person name="McMahon K.D."/>
            <person name="Konstantinidis K.T."/>
            <person name="Eloe-Fadrosh E.A."/>
            <person name="Kyrpides N.C."/>
            <person name="Woyke T."/>
        </authorList>
    </citation>
    <scope>NUCLEOTIDE SEQUENCE</scope>
    <source>
        <strain evidence="2">GVMAG-S-ERX555965-48</strain>
    </source>
</reference>
<name>A0A6C0AXA1_9ZZZZ</name>
<feature type="transmembrane region" description="Helical" evidence="1">
    <location>
        <begin position="32"/>
        <end position="49"/>
    </location>
</feature>
<feature type="transmembrane region" description="Helical" evidence="1">
    <location>
        <begin position="107"/>
        <end position="125"/>
    </location>
</feature>